<organism evidence="2 3">
    <name type="scientific">Rotaria sordida</name>
    <dbReference type="NCBI Taxonomy" id="392033"/>
    <lineage>
        <taxon>Eukaryota</taxon>
        <taxon>Metazoa</taxon>
        <taxon>Spiralia</taxon>
        <taxon>Gnathifera</taxon>
        <taxon>Rotifera</taxon>
        <taxon>Eurotatoria</taxon>
        <taxon>Bdelloidea</taxon>
        <taxon>Philodinida</taxon>
        <taxon>Philodinidae</taxon>
        <taxon>Rotaria</taxon>
    </lineage>
</organism>
<reference evidence="2" key="1">
    <citation type="submission" date="2021-02" db="EMBL/GenBank/DDBJ databases">
        <authorList>
            <person name="Nowell W R."/>
        </authorList>
    </citation>
    <scope>NUCLEOTIDE SEQUENCE</scope>
</reference>
<sequence>MGEDNDNTWILYDDNNGEDEDNQLTSHHQEPEEFKDLDWNDVPNFICQLNYNHLKGYERHQVEEENRTILSSRRRLVAKKAIIRLPYKGTSFYIASEKDFQQKEVDYMNRTGAYKWIHTLDDAHSHVSETCLVEMIEQVERILDDLLDSNCIHQAQHMIMTIVRSSIRMHYLYFVPETHKENIPVRPIFVCNDGPTINIVRYITPLLWSIFDRATNCKRFSNGAIDVIHAIEHDAHMGHFQSPILFVTFNLDDLINIFPHDETIIALNYLLREQLPDQRIAGLTVDTILQLVQLVLKTQFYVYNAALYQQIHGGASGLPLTMFLAYTYLFFGQYRELVKNFTKKNEFFGSYTNKGTLESKVYYDPNIVDTLPNVSNELMENATKQLYAVLYRAVRCCSDVEKFHSELLYIQVSFVTFGFTSEFILSGIQRFYQQFNILEK</sequence>
<feature type="non-terminal residue" evidence="2">
    <location>
        <position position="1"/>
    </location>
</feature>
<dbReference type="EMBL" id="CAJOBD010008451">
    <property type="protein sequence ID" value="CAF4112820.1"/>
    <property type="molecule type" value="Genomic_DNA"/>
</dbReference>
<protein>
    <submittedName>
        <fullName evidence="2">Uncharacterized protein</fullName>
    </submittedName>
</protein>
<proteinExistence type="predicted"/>
<dbReference type="PANTHER" id="PTHR21301">
    <property type="entry name" value="REVERSE TRANSCRIPTASE"/>
    <property type="match status" value="1"/>
</dbReference>
<dbReference type="PANTHER" id="PTHR21301:SF10">
    <property type="entry name" value="REVERSE TRANSCRIPTASE DOMAIN-CONTAINING PROTEIN"/>
    <property type="match status" value="1"/>
</dbReference>
<evidence type="ECO:0000256" key="1">
    <source>
        <dbReference type="SAM" id="MobiDB-lite"/>
    </source>
</evidence>
<accession>A0A819VQ80</accession>
<dbReference type="Proteomes" id="UP000663836">
    <property type="component" value="Unassembled WGS sequence"/>
</dbReference>
<feature type="region of interest" description="Disordered" evidence="1">
    <location>
        <begin position="1"/>
        <end position="30"/>
    </location>
</feature>
<comment type="caution">
    <text evidence="2">The sequence shown here is derived from an EMBL/GenBank/DDBJ whole genome shotgun (WGS) entry which is preliminary data.</text>
</comment>
<dbReference type="AlphaFoldDB" id="A0A819VQ80"/>
<evidence type="ECO:0000313" key="2">
    <source>
        <dbReference type="EMBL" id="CAF4112820.1"/>
    </source>
</evidence>
<name>A0A819VQ80_9BILA</name>
<evidence type="ECO:0000313" key="3">
    <source>
        <dbReference type="Proteomes" id="UP000663836"/>
    </source>
</evidence>
<gene>
    <name evidence="2" type="ORF">JBS370_LOCUS32272</name>
</gene>